<feature type="compositionally biased region" description="Polar residues" evidence="1">
    <location>
        <begin position="328"/>
        <end position="340"/>
    </location>
</feature>
<dbReference type="SUPFAM" id="SSF50494">
    <property type="entry name" value="Trypsin-like serine proteases"/>
    <property type="match status" value="1"/>
</dbReference>
<evidence type="ECO:0000256" key="1">
    <source>
        <dbReference type="SAM" id="MobiDB-lite"/>
    </source>
</evidence>
<evidence type="ECO:0000313" key="2">
    <source>
        <dbReference type="EMBL" id="CAL1537226.1"/>
    </source>
</evidence>
<feature type="region of interest" description="Disordered" evidence="1">
    <location>
        <begin position="328"/>
        <end position="351"/>
    </location>
</feature>
<gene>
    <name evidence="2" type="ORF">GSLYS_00011139001</name>
</gene>
<protein>
    <submittedName>
        <fullName evidence="2">Uncharacterized protein</fullName>
    </submittedName>
</protein>
<keyword evidence="3" id="KW-1185">Reference proteome</keyword>
<reference evidence="2 3" key="1">
    <citation type="submission" date="2024-04" db="EMBL/GenBank/DDBJ databases">
        <authorList>
            <consortium name="Genoscope - CEA"/>
            <person name="William W."/>
        </authorList>
    </citation>
    <scope>NUCLEOTIDE SEQUENCE [LARGE SCALE GENOMIC DNA]</scope>
</reference>
<dbReference type="Pfam" id="PF13365">
    <property type="entry name" value="Trypsin_2"/>
    <property type="match status" value="1"/>
</dbReference>
<organism evidence="2 3">
    <name type="scientific">Lymnaea stagnalis</name>
    <name type="common">Great pond snail</name>
    <name type="synonym">Helix stagnalis</name>
    <dbReference type="NCBI Taxonomy" id="6523"/>
    <lineage>
        <taxon>Eukaryota</taxon>
        <taxon>Metazoa</taxon>
        <taxon>Spiralia</taxon>
        <taxon>Lophotrochozoa</taxon>
        <taxon>Mollusca</taxon>
        <taxon>Gastropoda</taxon>
        <taxon>Heterobranchia</taxon>
        <taxon>Euthyneura</taxon>
        <taxon>Panpulmonata</taxon>
        <taxon>Hygrophila</taxon>
        <taxon>Lymnaeoidea</taxon>
        <taxon>Lymnaeidae</taxon>
        <taxon>Lymnaea</taxon>
    </lineage>
</organism>
<accession>A0AAV2HWB7</accession>
<comment type="caution">
    <text evidence="2">The sequence shown here is derived from an EMBL/GenBank/DDBJ whole genome shotgun (WGS) entry which is preliminary data.</text>
</comment>
<dbReference type="EMBL" id="CAXITT010000255">
    <property type="protein sequence ID" value="CAL1537226.1"/>
    <property type="molecule type" value="Genomic_DNA"/>
</dbReference>
<name>A0AAV2HWB7_LYMST</name>
<dbReference type="InterPro" id="IPR009003">
    <property type="entry name" value="Peptidase_S1_PA"/>
</dbReference>
<sequence>MEPLLPSLNEVKRIFSLRQNFEDSQLTFDNPEYQELAEMSEASIKMEWSNCKKKQGHQGFIPWKDFQSDPERYCKEAKLTPTETTLKYIETMTNLTARLEVKFVSSNRPELYRKLFEHRGTEHIFTGTGCVVHDVNVSNHPCRCIKCRKMAKKYDTEIIKTFSVYIATATHVVYDGEEAKKMTAELNYNDDGRKCIKRLYGVSLCDRSVTGDACVVECVTCDEQLAKEIKTNLQSYHLLYREYPRSYKPIVVIISHPHGKPKHISFGEYRTLLFKRDGLITLKAIEYNATTCPGSSGAPVLVMSDKCSFRSTKIVLSNFPAHSGVNSEGLSFSATSSNPTLKIKPEKNGNR</sequence>
<proteinExistence type="predicted"/>
<dbReference type="AlphaFoldDB" id="A0AAV2HWB7"/>
<dbReference type="Proteomes" id="UP001497497">
    <property type="component" value="Unassembled WGS sequence"/>
</dbReference>
<evidence type="ECO:0000313" key="3">
    <source>
        <dbReference type="Proteomes" id="UP001497497"/>
    </source>
</evidence>